<proteinExistence type="predicted"/>
<organism evidence="1 2">
    <name type="scientific">Patella caerulea</name>
    <name type="common">Rayed Mediterranean limpet</name>
    <dbReference type="NCBI Taxonomy" id="87958"/>
    <lineage>
        <taxon>Eukaryota</taxon>
        <taxon>Metazoa</taxon>
        <taxon>Spiralia</taxon>
        <taxon>Lophotrochozoa</taxon>
        <taxon>Mollusca</taxon>
        <taxon>Gastropoda</taxon>
        <taxon>Patellogastropoda</taxon>
        <taxon>Patelloidea</taxon>
        <taxon>Patellidae</taxon>
        <taxon>Patella</taxon>
    </lineage>
</organism>
<comment type="caution">
    <text evidence="1">The sequence shown here is derived from an EMBL/GenBank/DDBJ whole genome shotgun (WGS) entry which is preliminary data.</text>
</comment>
<dbReference type="EMBL" id="JAZGQO010000009">
    <property type="protein sequence ID" value="KAK6178397.1"/>
    <property type="molecule type" value="Genomic_DNA"/>
</dbReference>
<gene>
    <name evidence="1" type="ORF">SNE40_013192</name>
</gene>
<accession>A0AAN8JJ41</accession>
<evidence type="ECO:0000313" key="1">
    <source>
        <dbReference type="EMBL" id="KAK6178397.1"/>
    </source>
</evidence>
<protein>
    <submittedName>
        <fullName evidence="1">Uncharacterized protein</fullName>
    </submittedName>
</protein>
<dbReference type="PANTHER" id="PTHR46601">
    <property type="entry name" value="ULP_PROTEASE DOMAIN-CONTAINING PROTEIN"/>
    <property type="match status" value="1"/>
</dbReference>
<dbReference type="Proteomes" id="UP001347796">
    <property type="component" value="Unassembled WGS sequence"/>
</dbReference>
<evidence type="ECO:0000313" key="2">
    <source>
        <dbReference type="Proteomes" id="UP001347796"/>
    </source>
</evidence>
<keyword evidence="2" id="KW-1185">Reference proteome</keyword>
<dbReference type="PANTHER" id="PTHR46601:SF1">
    <property type="entry name" value="ADF-H DOMAIN-CONTAINING PROTEIN"/>
    <property type="match status" value="1"/>
</dbReference>
<dbReference type="AlphaFoldDB" id="A0AAN8JJ41"/>
<sequence>MSHIVKNSPRKQAAITYYMLSTPTSETLKKKIKELKPKRNFTSKIELNVLRSIYATSTSKKKKKRAIKLINQKIKRRLKVSRETLDQFYKRGDISRPVPRVRNISKFRIMYIMETTLKNAFERFRDEHDDLNAGIAFSTFAQHRPKNVKLASTNLVTCQCEICVNILQRINTLRRVTVQCRMKNPGVTFPNVPVTVYELNKLTLCSNQDLKCHERCCDLCGPNKIMEYFSPFTSVDRPEAEVRWMKFEKCEKERKQYKDDKLVITQKSTKEYVNHSGSVNELLDELQHELETFSLHLYNAFDQLNAFNSLIDNLQDKWLVSVQDFSENYAAKYQFEPQSAYYDKTSMTLHPTVLLYREGDQIVREGVTFVTEDLKHDHSAVWTFRKKVLEHINFTPLYHVGWSDGCSAQYKSREPFLDVSFNEHDFSSTYEHCFYGSRHAKGPSDAEGAVVKNWVARKVSNEWSPCT</sequence>
<name>A0AAN8JJ41_PATCE</name>
<reference evidence="1 2" key="1">
    <citation type="submission" date="2024-01" db="EMBL/GenBank/DDBJ databases">
        <title>The genome of the rayed Mediterranean limpet Patella caerulea (Linnaeus, 1758).</title>
        <authorList>
            <person name="Anh-Thu Weber A."/>
            <person name="Halstead-Nussloch G."/>
        </authorList>
    </citation>
    <scope>NUCLEOTIDE SEQUENCE [LARGE SCALE GENOMIC DNA]</scope>
    <source>
        <strain evidence="1">AATW-2023a</strain>
        <tissue evidence="1">Whole specimen</tissue>
    </source>
</reference>